<gene>
    <name evidence="2" type="ORF">TDUB1175_LOCUS13016</name>
</gene>
<feature type="region of interest" description="Disordered" evidence="1">
    <location>
        <begin position="208"/>
        <end position="283"/>
    </location>
</feature>
<evidence type="ECO:0000313" key="2">
    <source>
        <dbReference type="EMBL" id="CAD8314227.1"/>
    </source>
</evidence>
<dbReference type="EMBL" id="HBED01026140">
    <property type="protein sequence ID" value="CAD8314227.1"/>
    <property type="molecule type" value="Transcribed_RNA"/>
</dbReference>
<feature type="compositionally biased region" description="Basic and acidic residues" evidence="1">
    <location>
        <begin position="222"/>
        <end position="246"/>
    </location>
</feature>
<evidence type="ECO:0000256" key="1">
    <source>
        <dbReference type="SAM" id="MobiDB-lite"/>
    </source>
</evidence>
<organism evidence="2">
    <name type="scientific">Pseudictyota dubia</name>
    <dbReference type="NCBI Taxonomy" id="2749911"/>
    <lineage>
        <taxon>Eukaryota</taxon>
        <taxon>Sar</taxon>
        <taxon>Stramenopiles</taxon>
        <taxon>Ochrophyta</taxon>
        <taxon>Bacillariophyta</taxon>
        <taxon>Mediophyceae</taxon>
        <taxon>Biddulphiophycidae</taxon>
        <taxon>Eupodiscales</taxon>
        <taxon>Odontellaceae</taxon>
        <taxon>Pseudictyota</taxon>
    </lineage>
</organism>
<feature type="region of interest" description="Disordered" evidence="1">
    <location>
        <begin position="31"/>
        <end position="62"/>
    </location>
</feature>
<reference evidence="2" key="1">
    <citation type="submission" date="2021-01" db="EMBL/GenBank/DDBJ databases">
        <authorList>
            <person name="Corre E."/>
            <person name="Pelletier E."/>
            <person name="Niang G."/>
            <person name="Scheremetjew M."/>
            <person name="Finn R."/>
            <person name="Kale V."/>
            <person name="Holt S."/>
            <person name="Cochrane G."/>
            <person name="Meng A."/>
            <person name="Brown T."/>
            <person name="Cohen L."/>
        </authorList>
    </citation>
    <scope>NUCLEOTIDE SEQUENCE</scope>
    <source>
        <strain evidence="2">CCMP147</strain>
    </source>
</reference>
<sequence>MSRSSGVPPPPTGILDRNCTDALMTHTAEMAASTSAGVEPRWPDGSFELPPSLKREESAPPPTEFFVRNSTEELMKCTVETAVSAEGGASVWPEEGFERSPRSLCARDTPPPSELLERNSTAELMNCKPEMAAFFEPSVSSFGMDLYESSDGRLRKKGSEDTNERIHSSFAESFYQGSVYSTEAELDSKGGHWSDSHHSKVGNRAMMSSIDVDDVPPPPQLRRTDKYPRRSPHDDQRQAKTQRREEWLDDFISSSIPHMNDDIDTTGVPKENNRESTSHSQDVIISRSNDEEVYEQYRMMGLNCAYERVRQNLGYHPNEELRQKFRPWNL</sequence>
<protein>
    <submittedName>
        <fullName evidence="2">Uncharacterized protein</fullName>
    </submittedName>
</protein>
<dbReference type="AlphaFoldDB" id="A0A7R9W627"/>
<feature type="region of interest" description="Disordered" evidence="1">
    <location>
        <begin position="90"/>
        <end position="115"/>
    </location>
</feature>
<proteinExistence type="predicted"/>
<accession>A0A7R9W627</accession>
<name>A0A7R9W627_9STRA</name>